<proteinExistence type="predicted"/>
<organism evidence="1 2">
    <name type="scientific">Paenibacillus macerans</name>
    <name type="common">Bacillus macerans</name>
    <dbReference type="NCBI Taxonomy" id="44252"/>
    <lineage>
        <taxon>Bacteria</taxon>
        <taxon>Bacillati</taxon>
        <taxon>Bacillota</taxon>
        <taxon>Bacilli</taxon>
        <taxon>Bacillales</taxon>
        <taxon>Paenibacillaceae</taxon>
        <taxon>Paenibacillus</taxon>
    </lineage>
</organism>
<protein>
    <submittedName>
        <fullName evidence="1">Uncharacterized protein</fullName>
    </submittedName>
</protein>
<dbReference type="HOGENOM" id="CLU_3027968_0_0_9"/>
<dbReference type="EMBL" id="JMQA01000053">
    <property type="protein sequence ID" value="KFM92932.1"/>
    <property type="molecule type" value="Genomic_DNA"/>
</dbReference>
<evidence type="ECO:0000313" key="1">
    <source>
        <dbReference type="EMBL" id="KFM92932.1"/>
    </source>
</evidence>
<accession>A0A090Y518</accession>
<dbReference type="PATRIC" id="fig|44252.3.peg.6271"/>
<gene>
    <name evidence="1" type="ORF">DJ90_2984</name>
</gene>
<reference evidence="1 2" key="1">
    <citation type="submission" date="2014-04" db="EMBL/GenBank/DDBJ databases">
        <authorList>
            <person name="Bishop-Lilly K.A."/>
            <person name="Broomall S.M."/>
            <person name="Chain P.S."/>
            <person name="Chertkov O."/>
            <person name="Coyne S.R."/>
            <person name="Daligault H.E."/>
            <person name="Davenport K.W."/>
            <person name="Erkkila T."/>
            <person name="Frey K.G."/>
            <person name="Gibbons H.S."/>
            <person name="Gu W."/>
            <person name="Jaissle J."/>
            <person name="Johnson S.L."/>
            <person name="Koroleva G.I."/>
            <person name="Ladner J.T."/>
            <person name="Lo C.-C."/>
            <person name="Minogue T.D."/>
            <person name="Munk C."/>
            <person name="Palacios G.F."/>
            <person name="Redden C.L."/>
            <person name="Rosenzweig C.N."/>
            <person name="Scholz M.B."/>
            <person name="Teshima H."/>
            <person name="Xu Y."/>
        </authorList>
    </citation>
    <scope>NUCLEOTIDE SEQUENCE [LARGE SCALE GENOMIC DNA]</scope>
    <source>
        <strain evidence="1 2">8244</strain>
    </source>
</reference>
<keyword evidence="2" id="KW-1185">Reference proteome</keyword>
<sequence length="55" mass="6000">MEREWETVLTINGFEIKMLNGAEVGDCQDYIIEPALGKGHTYATVADAIKAITGD</sequence>
<name>A0A090Y518_PAEMA</name>
<dbReference type="STRING" id="44252.DJ90_2984"/>
<dbReference type="Proteomes" id="UP000029278">
    <property type="component" value="Unassembled WGS sequence"/>
</dbReference>
<dbReference type="AlphaFoldDB" id="A0A090Y518"/>
<evidence type="ECO:0000313" key="2">
    <source>
        <dbReference type="Proteomes" id="UP000029278"/>
    </source>
</evidence>
<comment type="caution">
    <text evidence="1">The sequence shown here is derived from an EMBL/GenBank/DDBJ whole genome shotgun (WGS) entry which is preliminary data.</text>
</comment>